<proteinExistence type="predicted"/>
<protein>
    <submittedName>
        <fullName evidence="1">Uncharacterized protein</fullName>
    </submittedName>
</protein>
<gene>
    <name evidence="1" type="ORF">OXD698_LOCUS50611</name>
</gene>
<dbReference type="Proteomes" id="UP000663844">
    <property type="component" value="Unassembled WGS sequence"/>
</dbReference>
<name>A0A820N6D6_9BILA</name>
<organism evidence="1 2">
    <name type="scientific">Adineta steineri</name>
    <dbReference type="NCBI Taxonomy" id="433720"/>
    <lineage>
        <taxon>Eukaryota</taxon>
        <taxon>Metazoa</taxon>
        <taxon>Spiralia</taxon>
        <taxon>Gnathifera</taxon>
        <taxon>Rotifera</taxon>
        <taxon>Eurotatoria</taxon>
        <taxon>Bdelloidea</taxon>
        <taxon>Adinetida</taxon>
        <taxon>Adinetidae</taxon>
        <taxon>Adineta</taxon>
    </lineage>
</organism>
<comment type="caution">
    <text evidence="1">The sequence shown here is derived from an EMBL/GenBank/DDBJ whole genome shotgun (WGS) entry which is preliminary data.</text>
</comment>
<evidence type="ECO:0000313" key="1">
    <source>
        <dbReference type="EMBL" id="CAF4385676.1"/>
    </source>
</evidence>
<sequence>IEEYVSSDEDKDA</sequence>
<evidence type="ECO:0000313" key="2">
    <source>
        <dbReference type="Proteomes" id="UP000663844"/>
    </source>
</evidence>
<reference evidence="1" key="1">
    <citation type="submission" date="2021-02" db="EMBL/GenBank/DDBJ databases">
        <authorList>
            <person name="Nowell W R."/>
        </authorList>
    </citation>
    <scope>NUCLEOTIDE SEQUENCE</scope>
</reference>
<feature type="non-terminal residue" evidence="1">
    <location>
        <position position="1"/>
    </location>
</feature>
<dbReference type="EMBL" id="CAJOAZ010024564">
    <property type="protein sequence ID" value="CAF4385676.1"/>
    <property type="molecule type" value="Genomic_DNA"/>
</dbReference>
<accession>A0A820N6D6</accession>